<proteinExistence type="predicted"/>
<dbReference type="Pfam" id="PF03788">
    <property type="entry name" value="LrgA"/>
    <property type="match status" value="1"/>
</dbReference>
<evidence type="ECO:0000256" key="6">
    <source>
        <dbReference type="SAM" id="Phobius"/>
    </source>
</evidence>
<organism evidence="7">
    <name type="scientific">mine drainage metagenome</name>
    <dbReference type="NCBI Taxonomy" id="410659"/>
    <lineage>
        <taxon>unclassified sequences</taxon>
        <taxon>metagenomes</taxon>
        <taxon>ecological metagenomes</taxon>
    </lineage>
</organism>
<keyword evidence="4 6" id="KW-1133">Transmembrane helix</keyword>
<keyword evidence="5 6" id="KW-0472">Membrane</keyword>
<reference evidence="7" key="1">
    <citation type="submission" date="2016-10" db="EMBL/GenBank/DDBJ databases">
        <title>Sequence of Gallionella enrichment culture.</title>
        <authorList>
            <person name="Poehlein A."/>
            <person name="Muehling M."/>
            <person name="Daniel R."/>
        </authorList>
    </citation>
    <scope>NUCLEOTIDE SEQUENCE</scope>
</reference>
<comment type="caution">
    <text evidence="7">The sequence shown here is derived from an EMBL/GenBank/DDBJ whole genome shotgun (WGS) entry which is preliminary data.</text>
</comment>
<dbReference type="PANTHER" id="PTHR33931">
    <property type="entry name" value="HOLIN-LIKE PROTEIN CIDA-RELATED"/>
    <property type="match status" value="1"/>
</dbReference>
<sequence length="116" mass="12145">MLPYITLLLLCQLAGEIITRLAGLPIPGPVAGMVLLFLGLVVRGRVPPELEKTSQGLLRYLALLFVPAGVGVIAYLDLLSHALLPVAAAVLPGTLLTVAVTGLVMQRLGRAAGEKR</sequence>
<keyword evidence="3 6" id="KW-0812">Transmembrane</keyword>
<evidence type="ECO:0000313" key="7">
    <source>
        <dbReference type="EMBL" id="OIQ89248.1"/>
    </source>
</evidence>
<dbReference type="PANTHER" id="PTHR33931:SF2">
    <property type="entry name" value="HOLIN-LIKE PROTEIN CIDA"/>
    <property type="match status" value="1"/>
</dbReference>
<evidence type="ECO:0000256" key="3">
    <source>
        <dbReference type="ARBA" id="ARBA00022692"/>
    </source>
</evidence>
<dbReference type="AlphaFoldDB" id="A0A1J5R030"/>
<feature type="transmembrane region" description="Helical" evidence="6">
    <location>
        <begin position="82"/>
        <end position="105"/>
    </location>
</feature>
<feature type="transmembrane region" description="Helical" evidence="6">
    <location>
        <begin position="56"/>
        <end position="76"/>
    </location>
</feature>
<gene>
    <name evidence="7" type="primary">lrgA_3</name>
    <name evidence="7" type="ORF">GALL_288570</name>
</gene>
<evidence type="ECO:0000256" key="5">
    <source>
        <dbReference type="ARBA" id="ARBA00023136"/>
    </source>
</evidence>
<keyword evidence="2" id="KW-1003">Cell membrane</keyword>
<dbReference type="GO" id="GO:0005886">
    <property type="term" value="C:plasma membrane"/>
    <property type="evidence" value="ECO:0007669"/>
    <property type="project" value="UniProtKB-SubCell"/>
</dbReference>
<protein>
    <submittedName>
        <fullName evidence="7">Antiholin-like protein LrgA</fullName>
    </submittedName>
</protein>
<feature type="transmembrane region" description="Helical" evidence="6">
    <location>
        <begin position="24"/>
        <end position="44"/>
    </location>
</feature>
<dbReference type="EMBL" id="MLJW01000337">
    <property type="protein sequence ID" value="OIQ89248.1"/>
    <property type="molecule type" value="Genomic_DNA"/>
</dbReference>
<dbReference type="InterPro" id="IPR005538">
    <property type="entry name" value="LrgA/CidA"/>
</dbReference>
<evidence type="ECO:0000256" key="2">
    <source>
        <dbReference type="ARBA" id="ARBA00022475"/>
    </source>
</evidence>
<evidence type="ECO:0000256" key="4">
    <source>
        <dbReference type="ARBA" id="ARBA00022989"/>
    </source>
</evidence>
<evidence type="ECO:0000256" key="1">
    <source>
        <dbReference type="ARBA" id="ARBA00004651"/>
    </source>
</evidence>
<name>A0A1J5R030_9ZZZZ</name>
<comment type="subcellular location">
    <subcellularLocation>
        <location evidence="1">Cell membrane</location>
        <topology evidence="1">Multi-pass membrane protein</topology>
    </subcellularLocation>
</comment>
<accession>A0A1J5R030</accession>